<comment type="caution">
    <text evidence="1">The sequence shown here is derived from an EMBL/GenBank/DDBJ whole genome shotgun (WGS) entry which is preliminary data.</text>
</comment>
<sequence length="113" mass="12365">MSAALDREPAAYVEQADAAAIRVRAMRNEHDAALRALGFARTGEAGVSAMVVRDDTEKAEAFHALRELGLAFAAGREWCPAEVFGYLRDKGLLSGPFLRIAWTQPGRYRVDEA</sequence>
<dbReference type="Proteomes" id="UP000695802">
    <property type="component" value="Unassembled WGS sequence"/>
</dbReference>
<dbReference type="RefSeq" id="WP_206229340.1">
    <property type="nucleotide sequence ID" value="NZ_JAFIWB010000005.1"/>
</dbReference>
<gene>
    <name evidence="1" type="ORF">JR064_07855</name>
</gene>
<reference evidence="1 2" key="1">
    <citation type="submission" date="2021-02" db="EMBL/GenBank/DDBJ databases">
        <title>Taxonomically Unique Crown Gall-Associated Xanthomonas Stains Have Deficiency in Virulence Repertories.</title>
        <authorList>
            <person name="Mafakheri H."/>
            <person name="Taghavi S.M."/>
            <person name="Dimkic I."/>
            <person name="Nemanja K."/>
            <person name="Osdaghi E."/>
        </authorList>
    </citation>
    <scope>NUCLEOTIDE SEQUENCE [LARGE SCALE GENOMIC DNA]</scope>
    <source>
        <strain evidence="1 2">FX4</strain>
    </source>
</reference>
<name>A0ABS3B0E6_9XANT</name>
<keyword evidence="2" id="KW-1185">Reference proteome</keyword>
<dbReference type="EMBL" id="JAFIWB010000005">
    <property type="protein sequence ID" value="MBN6102079.1"/>
    <property type="molecule type" value="Genomic_DNA"/>
</dbReference>
<evidence type="ECO:0000313" key="1">
    <source>
        <dbReference type="EMBL" id="MBN6102079.1"/>
    </source>
</evidence>
<evidence type="ECO:0000313" key="2">
    <source>
        <dbReference type="Proteomes" id="UP000695802"/>
    </source>
</evidence>
<accession>A0ABS3B0E6</accession>
<organism evidence="1 2">
    <name type="scientific">Xanthomonas bonasiae</name>
    <dbReference type="NCBI Taxonomy" id="2810351"/>
    <lineage>
        <taxon>Bacteria</taxon>
        <taxon>Pseudomonadati</taxon>
        <taxon>Pseudomonadota</taxon>
        <taxon>Gammaproteobacteria</taxon>
        <taxon>Lysobacterales</taxon>
        <taxon>Lysobacteraceae</taxon>
        <taxon>Xanthomonas</taxon>
    </lineage>
</organism>
<proteinExistence type="predicted"/>
<protein>
    <submittedName>
        <fullName evidence="1">Uncharacterized protein</fullName>
    </submittedName>
</protein>